<gene>
    <name evidence="1" type="ORF">H5410_012863</name>
</gene>
<sequence>MALEADLEKLTPYKSDVLLLDNLKRSMLDSRQPQHNVLCLAKSKDFYDGVSRKLRKPSRKSGIWYLHVFFGVLT</sequence>
<reference evidence="1 2" key="1">
    <citation type="submission" date="2020-09" db="EMBL/GenBank/DDBJ databases">
        <title>De no assembly of potato wild relative species, Solanum commersonii.</title>
        <authorList>
            <person name="Cho K."/>
        </authorList>
    </citation>
    <scope>NUCLEOTIDE SEQUENCE [LARGE SCALE GENOMIC DNA]</scope>
    <source>
        <strain evidence="1">LZ3.2</strain>
        <tissue evidence="1">Leaf</tissue>
    </source>
</reference>
<name>A0A9J6ASU1_SOLCO</name>
<dbReference type="Proteomes" id="UP000824120">
    <property type="component" value="Chromosome 2"/>
</dbReference>
<organism evidence="1 2">
    <name type="scientific">Solanum commersonii</name>
    <name type="common">Commerson's wild potato</name>
    <name type="synonym">Commerson's nightshade</name>
    <dbReference type="NCBI Taxonomy" id="4109"/>
    <lineage>
        <taxon>Eukaryota</taxon>
        <taxon>Viridiplantae</taxon>
        <taxon>Streptophyta</taxon>
        <taxon>Embryophyta</taxon>
        <taxon>Tracheophyta</taxon>
        <taxon>Spermatophyta</taxon>
        <taxon>Magnoliopsida</taxon>
        <taxon>eudicotyledons</taxon>
        <taxon>Gunneridae</taxon>
        <taxon>Pentapetalae</taxon>
        <taxon>asterids</taxon>
        <taxon>lamiids</taxon>
        <taxon>Solanales</taxon>
        <taxon>Solanaceae</taxon>
        <taxon>Solanoideae</taxon>
        <taxon>Solaneae</taxon>
        <taxon>Solanum</taxon>
    </lineage>
</organism>
<evidence type="ECO:0000313" key="2">
    <source>
        <dbReference type="Proteomes" id="UP000824120"/>
    </source>
</evidence>
<evidence type="ECO:0000313" key="1">
    <source>
        <dbReference type="EMBL" id="KAG5627645.1"/>
    </source>
</evidence>
<keyword evidence="2" id="KW-1185">Reference proteome</keyword>
<dbReference type="AlphaFoldDB" id="A0A9J6ASU1"/>
<proteinExistence type="predicted"/>
<dbReference type="EMBL" id="JACXVP010000002">
    <property type="protein sequence ID" value="KAG5627645.1"/>
    <property type="molecule type" value="Genomic_DNA"/>
</dbReference>
<accession>A0A9J6ASU1</accession>
<comment type="caution">
    <text evidence="1">The sequence shown here is derived from an EMBL/GenBank/DDBJ whole genome shotgun (WGS) entry which is preliminary data.</text>
</comment>
<protein>
    <submittedName>
        <fullName evidence="1">Uncharacterized protein</fullName>
    </submittedName>
</protein>